<dbReference type="PANTHER" id="PTHR31377:SF0">
    <property type="entry name" value="AGMATINE DEIMINASE-RELATED"/>
    <property type="match status" value="1"/>
</dbReference>
<protein>
    <submittedName>
        <fullName evidence="2">Agmatine deiminase family protein</fullName>
    </submittedName>
</protein>
<dbReference type="InterPro" id="IPR007466">
    <property type="entry name" value="Peptidyl-Arg-deiminase_porph"/>
</dbReference>
<reference evidence="2 3" key="1">
    <citation type="journal article" date="2023" name="ISME J.">
        <title>Cultivation and genomic characterization of novel and ubiquitous marine nitrite-oxidizing bacteria from the Nitrospirales.</title>
        <authorList>
            <person name="Mueller A.J."/>
            <person name="Daebeler A."/>
            <person name="Herbold C.W."/>
            <person name="Kirkegaard R.H."/>
            <person name="Daims H."/>
        </authorList>
    </citation>
    <scope>NUCLEOTIDE SEQUENCE [LARGE SCALE GENOMIC DNA]</scope>
    <source>
        <strain evidence="2 3">EB</strain>
    </source>
</reference>
<comment type="caution">
    <text evidence="2">The sequence shown here is derived from an EMBL/GenBank/DDBJ whole genome shotgun (WGS) entry which is preliminary data.</text>
</comment>
<gene>
    <name evidence="2" type="ORF">PPG34_01540</name>
</gene>
<evidence type="ECO:0000313" key="2">
    <source>
        <dbReference type="EMBL" id="MDT7041012.1"/>
    </source>
</evidence>
<keyword evidence="3" id="KW-1185">Reference proteome</keyword>
<dbReference type="RefSeq" id="WP_313831371.1">
    <property type="nucleotide sequence ID" value="NZ_JAQOUE010000001.1"/>
</dbReference>
<evidence type="ECO:0000256" key="1">
    <source>
        <dbReference type="ARBA" id="ARBA00022801"/>
    </source>
</evidence>
<evidence type="ECO:0000313" key="3">
    <source>
        <dbReference type="Proteomes" id="UP001250932"/>
    </source>
</evidence>
<sequence>MNAKTKTGQAEMRGMGTGYRMPAEWEPHEATWLGWPHNVSDWPGKLAPIHWVYAEIVRKLSEGEFVRILVQSKVHENRARRFLRRAHVNLDQVQFFQIPTNRGWTRDFGPIFVTQEQPCLQRTIARFRFNAWARYSDWKKDDQVPVRLAKCLKHPMVPVTYKGNDVVLEGGSIDVNGAGTLLTTEECLLDPHIQVRNVDMTRYDYETIFKDALGITNTVWLNKGIAGDDTHGHVDDICRFVNPRTVVLCQERNGYDENHRPLAENRERLEGALLQDGSKVEMIPLPMPSPLMFDGRRLPASYANFYIGNAAVLVPTFNDPNDRVALGILSDIFRDRPVVGIHAVDLVWGFGTIHCLTQQQPVLSVS</sequence>
<dbReference type="EMBL" id="JAQOUE010000001">
    <property type="protein sequence ID" value="MDT7041012.1"/>
    <property type="molecule type" value="Genomic_DNA"/>
</dbReference>
<dbReference type="PANTHER" id="PTHR31377">
    <property type="entry name" value="AGMATINE DEIMINASE-RELATED"/>
    <property type="match status" value="1"/>
</dbReference>
<dbReference type="Proteomes" id="UP001250932">
    <property type="component" value="Unassembled WGS sequence"/>
</dbReference>
<keyword evidence="1" id="KW-0378">Hydrolase</keyword>
<organism evidence="2 3">
    <name type="scientific">Candidatus Nitronereus thalassa</name>
    <dbReference type="NCBI Taxonomy" id="3020898"/>
    <lineage>
        <taxon>Bacteria</taxon>
        <taxon>Pseudomonadati</taxon>
        <taxon>Nitrospirota</taxon>
        <taxon>Nitrospiria</taxon>
        <taxon>Nitrospirales</taxon>
        <taxon>Nitrospiraceae</taxon>
        <taxon>Candidatus Nitronereus</taxon>
    </lineage>
</organism>
<dbReference type="SUPFAM" id="SSF55909">
    <property type="entry name" value="Pentein"/>
    <property type="match status" value="1"/>
</dbReference>
<dbReference type="Pfam" id="PF04371">
    <property type="entry name" value="PAD_porph"/>
    <property type="match status" value="1"/>
</dbReference>
<proteinExistence type="predicted"/>
<dbReference type="Gene3D" id="3.75.10.10">
    <property type="entry name" value="L-arginine/glycine Amidinotransferase, Chain A"/>
    <property type="match status" value="1"/>
</dbReference>
<name>A0ABU3K3P3_9BACT</name>
<accession>A0ABU3K3P3</accession>